<keyword evidence="2" id="KW-1185">Reference proteome</keyword>
<evidence type="ECO:0000313" key="2">
    <source>
        <dbReference type="Proteomes" id="UP000198999"/>
    </source>
</evidence>
<name>A0A1H9G1D7_9FLAO</name>
<sequence>MITKANYLSDLRFNLETWKRELRFHFNEMETFEEKLEEIAGREFGKRATVPLENFQNRVMIEKNAISKLMHRCRNKMANINKADYNENIDGRLQNEQHTLKDDMRTYIKLHYDLKEEMMDYFREWL</sequence>
<proteinExistence type="predicted"/>
<dbReference type="STRING" id="419940.SAMN05421824_1648"/>
<dbReference type="Proteomes" id="UP000198999">
    <property type="component" value="Unassembled WGS sequence"/>
</dbReference>
<accession>A0A1H9G1D7</accession>
<dbReference type="OrthoDB" id="1201888at2"/>
<dbReference type="EMBL" id="FOFN01000002">
    <property type="protein sequence ID" value="SEQ43982.1"/>
    <property type="molecule type" value="Genomic_DNA"/>
</dbReference>
<organism evidence="1 2">
    <name type="scientific">Hyunsoonleella jejuensis</name>
    <dbReference type="NCBI Taxonomy" id="419940"/>
    <lineage>
        <taxon>Bacteria</taxon>
        <taxon>Pseudomonadati</taxon>
        <taxon>Bacteroidota</taxon>
        <taxon>Flavobacteriia</taxon>
        <taxon>Flavobacteriales</taxon>
        <taxon>Flavobacteriaceae</taxon>
    </lineage>
</organism>
<dbReference type="AlphaFoldDB" id="A0A1H9G1D7"/>
<gene>
    <name evidence="1" type="ORF">SAMN05421824_1648</name>
</gene>
<protein>
    <submittedName>
        <fullName evidence="1">Uncharacterized protein</fullName>
    </submittedName>
</protein>
<dbReference type="RefSeq" id="WP_092578383.1">
    <property type="nucleotide sequence ID" value="NZ_FOFN01000002.1"/>
</dbReference>
<reference evidence="1 2" key="1">
    <citation type="submission" date="2016-10" db="EMBL/GenBank/DDBJ databases">
        <authorList>
            <person name="de Groot N.N."/>
        </authorList>
    </citation>
    <scope>NUCLEOTIDE SEQUENCE [LARGE SCALE GENOMIC DNA]</scope>
    <source>
        <strain evidence="1 2">DSM 21035</strain>
    </source>
</reference>
<evidence type="ECO:0000313" key="1">
    <source>
        <dbReference type="EMBL" id="SEQ43982.1"/>
    </source>
</evidence>